<evidence type="ECO:0000313" key="2">
    <source>
        <dbReference type="Proteomes" id="UP001597322"/>
    </source>
</evidence>
<comment type="caution">
    <text evidence="1">The sequence shown here is derived from an EMBL/GenBank/DDBJ whole genome shotgun (WGS) entry which is preliminary data.</text>
</comment>
<keyword evidence="2" id="KW-1185">Reference proteome</keyword>
<dbReference type="RefSeq" id="WP_377399836.1">
    <property type="nucleotide sequence ID" value="NZ_JBHUEQ010000016.1"/>
</dbReference>
<dbReference type="Proteomes" id="UP001597322">
    <property type="component" value="Unassembled WGS sequence"/>
</dbReference>
<dbReference type="EMBL" id="JBHUEQ010000016">
    <property type="protein sequence ID" value="MFD1745674.1"/>
    <property type="molecule type" value="Genomic_DNA"/>
</dbReference>
<organism evidence="1 2">
    <name type="scientific">Rhizobium helianthi</name>
    <dbReference type="NCBI Taxonomy" id="1132695"/>
    <lineage>
        <taxon>Bacteria</taxon>
        <taxon>Pseudomonadati</taxon>
        <taxon>Pseudomonadota</taxon>
        <taxon>Alphaproteobacteria</taxon>
        <taxon>Hyphomicrobiales</taxon>
        <taxon>Rhizobiaceae</taxon>
        <taxon>Rhizobium/Agrobacterium group</taxon>
        <taxon>Rhizobium</taxon>
    </lineage>
</organism>
<gene>
    <name evidence="1" type="ORF">ACFSE1_09405</name>
</gene>
<reference evidence="2" key="1">
    <citation type="journal article" date="2019" name="Int. J. Syst. Evol. Microbiol.">
        <title>The Global Catalogue of Microorganisms (GCM) 10K type strain sequencing project: providing services to taxonomists for standard genome sequencing and annotation.</title>
        <authorList>
            <consortium name="The Broad Institute Genomics Platform"/>
            <consortium name="The Broad Institute Genome Sequencing Center for Infectious Disease"/>
            <person name="Wu L."/>
            <person name="Ma J."/>
        </authorList>
    </citation>
    <scope>NUCLEOTIDE SEQUENCE [LARGE SCALE GENOMIC DNA]</scope>
    <source>
        <strain evidence="2">CG52</strain>
    </source>
</reference>
<evidence type="ECO:0000313" key="1">
    <source>
        <dbReference type="EMBL" id="MFD1745674.1"/>
    </source>
</evidence>
<sequence length="154" mass="16186">MRGSMFLLPWPLNWLALKETLERYCEAPLALAIPLEPCGVPWFMPPGETFPVPVAPLAALLLAALAPPEALALAAALAPPAEALLLAALAPPAALLLLAALAPPDALALLDALPPRDELLLLAELAPPWLAALNKSRLLVRALSLPVRISRSSK</sequence>
<name>A0ABW4M3D0_9HYPH</name>
<protein>
    <submittedName>
        <fullName evidence="1">Uncharacterized protein</fullName>
    </submittedName>
</protein>
<proteinExistence type="predicted"/>
<accession>A0ABW4M3D0</accession>